<accession>A0A7W6GF10</accession>
<keyword evidence="1" id="KW-1133">Transmembrane helix</keyword>
<dbReference type="EMBL" id="JACIDW010000038">
    <property type="protein sequence ID" value="MBB3967241.1"/>
    <property type="molecule type" value="Genomic_DNA"/>
</dbReference>
<gene>
    <name evidence="2" type="ORF">GGQ67_004939</name>
</gene>
<name>A0A7W6GF10_9HYPH</name>
<feature type="transmembrane region" description="Helical" evidence="1">
    <location>
        <begin position="21"/>
        <end position="43"/>
    </location>
</feature>
<feature type="transmembrane region" description="Helical" evidence="1">
    <location>
        <begin position="117"/>
        <end position="136"/>
    </location>
</feature>
<dbReference type="Proteomes" id="UP000582090">
    <property type="component" value="Unassembled WGS sequence"/>
</dbReference>
<keyword evidence="3" id="KW-1185">Reference proteome</keyword>
<dbReference type="RefSeq" id="WP_183902660.1">
    <property type="nucleotide sequence ID" value="NZ_JACIDW010000038.1"/>
</dbReference>
<keyword evidence="1" id="KW-0812">Transmembrane</keyword>
<evidence type="ECO:0008006" key="4">
    <source>
        <dbReference type="Google" id="ProtNLM"/>
    </source>
</evidence>
<dbReference type="AlphaFoldDB" id="A0A7W6GF10"/>
<protein>
    <recommendedName>
        <fullName evidence="4">Transmembrane protein</fullName>
    </recommendedName>
</protein>
<proteinExistence type="predicted"/>
<evidence type="ECO:0000313" key="3">
    <source>
        <dbReference type="Proteomes" id="UP000582090"/>
    </source>
</evidence>
<evidence type="ECO:0000313" key="2">
    <source>
        <dbReference type="EMBL" id="MBB3967241.1"/>
    </source>
</evidence>
<reference evidence="2 3" key="1">
    <citation type="submission" date="2020-08" db="EMBL/GenBank/DDBJ databases">
        <title>Genomic Encyclopedia of Type Strains, Phase IV (KMG-IV): sequencing the most valuable type-strain genomes for metagenomic binning, comparative biology and taxonomic classification.</title>
        <authorList>
            <person name="Goeker M."/>
        </authorList>
    </citation>
    <scope>NUCLEOTIDE SEQUENCE [LARGE SCALE GENOMIC DNA]</scope>
    <source>
        <strain evidence="2 3">DSM 26575</strain>
    </source>
</reference>
<sequence length="178" mass="18969">MKRRPTWIVPAFRQPAGKLHAIVKGYVDVVAATVLVLIVPVYAYGIVTFRRGGSTWPPSGSVALFAVINISSEYEKTQHFSFSAASAPPNIHSSRTNRRKDVQWAIISRADTGNRDMAAAMGVVIGAVVMEADMVAMEADMMATTEDITSRAGLAAFWVAVVTAGIVAATIGVSAFLI</sequence>
<organism evidence="2 3">
    <name type="scientific">Rhizobium metallidurans</name>
    <dbReference type="NCBI Taxonomy" id="1265931"/>
    <lineage>
        <taxon>Bacteria</taxon>
        <taxon>Pseudomonadati</taxon>
        <taxon>Pseudomonadota</taxon>
        <taxon>Alphaproteobacteria</taxon>
        <taxon>Hyphomicrobiales</taxon>
        <taxon>Rhizobiaceae</taxon>
        <taxon>Rhizobium/Agrobacterium group</taxon>
        <taxon>Rhizobium</taxon>
    </lineage>
</organism>
<keyword evidence="1" id="KW-0472">Membrane</keyword>
<comment type="caution">
    <text evidence="2">The sequence shown here is derived from an EMBL/GenBank/DDBJ whole genome shotgun (WGS) entry which is preliminary data.</text>
</comment>
<feature type="transmembrane region" description="Helical" evidence="1">
    <location>
        <begin position="156"/>
        <end position="177"/>
    </location>
</feature>
<evidence type="ECO:0000256" key="1">
    <source>
        <dbReference type="SAM" id="Phobius"/>
    </source>
</evidence>